<proteinExistence type="inferred from homology"/>
<evidence type="ECO:0000313" key="4">
    <source>
        <dbReference type="EMBL" id="TDH61297.1"/>
    </source>
</evidence>
<dbReference type="InterPro" id="IPR029039">
    <property type="entry name" value="Flavoprotein-like_sf"/>
</dbReference>
<dbReference type="InterPro" id="IPR051545">
    <property type="entry name" value="NAD(P)H_dehydrogenase_qn"/>
</dbReference>
<evidence type="ECO:0000256" key="2">
    <source>
        <dbReference type="ARBA" id="ARBA00023002"/>
    </source>
</evidence>
<dbReference type="Pfam" id="PF02525">
    <property type="entry name" value="Flavodoxin_2"/>
    <property type="match status" value="1"/>
</dbReference>
<comment type="caution">
    <text evidence="4">The sequence shown here is derived from an EMBL/GenBank/DDBJ whole genome shotgun (WGS) entry which is preliminary data.</text>
</comment>
<dbReference type="EMBL" id="SMSJ01000023">
    <property type="protein sequence ID" value="TDH61297.1"/>
    <property type="molecule type" value="Genomic_DNA"/>
</dbReference>
<evidence type="ECO:0000313" key="5">
    <source>
        <dbReference type="Proteomes" id="UP000295096"/>
    </source>
</evidence>
<gene>
    <name evidence="4" type="ORF">E2C06_17485</name>
</gene>
<dbReference type="Gene3D" id="3.40.50.360">
    <property type="match status" value="1"/>
</dbReference>
<evidence type="ECO:0000259" key="3">
    <source>
        <dbReference type="Pfam" id="PF02525"/>
    </source>
</evidence>
<dbReference type="GO" id="GO:0005829">
    <property type="term" value="C:cytosol"/>
    <property type="evidence" value="ECO:0007669"/>
    <property type="project" value="TreeGrafter"/>
</dbReference>
<keyword evidence="2" id="KW-0560">Oxidoreductase</keyword>
<keyword evidence="5" id="KW-1185">Reference proteome</keyword>
<dbReference type="PANTHER" id="PTHR10204">
    <property type="entry name" value="NAD P H OXIDOREDUCTASE-RELATED"/>
    <property type="match status" value="1"/>
</dbReference>
<comment type="similarity">
    <text evidence="1">Belongs to the NAD(P)H dehydrogenase (quinone) family.</text>
</comment>
<feature type="domain" description="Flavodoxin-like fold" evidence="3">
    <location>
        <begin position="1"/>
        <end position="134"/>
    </location>
</feature>
<organism evidence="4 5">
    <name type="scientific">Dankookia rubra</name>
    <dbReference type="NCBI Taxonomy" id="1442381"/>
    <lineage>
        <taxon>Bacteria</taxon>
        <taxon>Pseudomonadati</taxon>
        <taxon>Pseudomonadota</taxon>
        <taxon>Alphaproteobacteria</taxon>
        <taxon>Acetobacterales</taxon>
        <taxon>Roseomonadaceae</taxon>
        <taxon>Dankookia</taxon>
    </lineage>
</organism>
<dbReference type="RefSeq" id="WP_133289903.1">
    <property type="nucleotide sequence ID" value="NZ_SMSJ01000023.1"/>
</dbReference>
<sequence length="195" mass="22054">MHVLMIACHPRADSYSAALRDAACAALQAAGHEVRLHDLHADGFVPVMSAAEHRVTNAPGGNEAHITREAADLRWAEALVLVYPTWWYGMPAMLKGWFDRVWLPGVAFRIGPGAIEPLLTNIRRIAVVTTYGSPLWLLWYIGWPDYRVMRRGLRRLCAKGCRLDWLYLTRMDQRKRPALERFLGRVGGFFAGWAA</sequence>
<evidence type="ECO:0000256" key="1">
    <source>
        <dbReference type="ARBA" id="ARBA00006252"/>
    </source>
</evidence>
<dbReference type="SUPFAM" id="SSF52218">
    <property type="entry name" value="Flavoproteins"/>
    <property type="match status" value="1"/>
</dbReference>
<accession>A0A4R5QFR1</accession>
<name>A0A4R5QFR1_9PROT</name>
<dbReference type="InterPro" id="IPR003680">
    <property type="entry name" value="Flavodoxin_fold"/>
</dbReference>
<dbReference type="AlphaFoldDB" id="A0A4R5QFR1"/>
<dbReference type="GO" id="GO:0003955">
    <property type="term" value="F:NAD(P)H dehydrogenase (quinone) activity"/>
    <property type="evidence" value="ECO:0007669"/>
    <property type="project" value="TreeGrafter"/>
</dbReference>
<reference evidence="4 5" key="1">
    <citation type="journal article" date="2016" name="J. Microbiol.">
        <title>Dankookia rubra gen. nov., sp. nov., an alphaproteobacterium isolated from sediment of a shallow stream.</title>
        <authorList>
            <person name="Kim W.H."/>
            <person name="Kim D.H."/>
            <person name="Kang K."/>
            <person name="Ahn T.Y."/>
        </authorList>
    </citation>
    <scope>NUCLEOTIDE SEQUENCE [LARGE SCALE GENOMIC DNA]</scope>
    <source>
        <strain evidence="4 5">JCM30602</strain>
    </source>
</reference>
<dbReference type="Proteomes" id="UP000295096">
    <property type="component" value="Unassembled WGS sequence"/>
</dbReference>
<dbReference type="OrthoDB" id="9798454at2"/>
<dbReference type="PANTHER" id="PTHR10204:SF34">
    <property type="entry name" value="NAD(P)H DEHYDROGENASE [QUINONE] 1 ISOFORM 1"/>
    <property type="match status" value="1"/>
</dbReference>
<protein>
    <submittedName>
        <fullName evidence="4">Flavodoxin family protein</fullName>
    </submittedName>
</protein>